<gene>
    <name evidence="1" type="ORF">AYR66_02575</name>
</gene>
<evidence type="ECO:0000313" key="1">
    <source>
        <dbReference type="EMBL" id="OWW18349.1"/>
    </source>
</evidence>
<name>A0A254T6Q6_9BURK</name>
<accession>A0A254T6Q6</accession>
<proteinExistence type="predicted"/>
<protein>
    <submittedName>
        <fullName evidence="1">Uncharacterized protein</fullName>
    </submittedName>
</protein>
<dbReference type="EMBL" id="LSTO01000009">
    <property type="protein sequence ID" value="OWW18349.1"/>
    <property type="molecule type" value="Genomic_DNA"/>
</dbReference>
<dbReference type="AlphaFoldDB" id="A0A254T6Q6"/>
<sequence length="188" mass="20833">MNARAFLIVLSELNGTDHVSDWVNATNARIYAEWTRLLHSPLNLFVDEHGRIALEGFSQQAVNASEPLSFAIPSRTTADAMALVHTLGQQVCEDLGVQDTDPDEYTGHPECAKLTSSVDEANEAAARNHLPIRFVKALSPAKAWEMESSSGETFGMDDPIWMSKTQEAIDASLQNRWSERSARIGRYE</sequence>
<evidence type="ECO:0000313" key="2">
    <source>
        <dbReference type="Proteomes" id="UP000197535"/>
    </source>
</evidence>
<dbReference type="RefSeq" id="WP_088710503.1">
    <property type="nucleotide sequence ID" value="NZ_LSTO01000009.1"/>
</dbReference>
<comment type="caution">
    <text evidence="1">The sequence shown here is derived from an EMBL/GenBank/DDBJ whole genome shotgun (WGS) entry which is preliminary data.</text>
</comment>
<reference evidence="1 2" key="1">
    <citation type="submission" date="2016-02" db="EMBL/GenBank/DDBJ databases">
        <authorList>
            <person name="Wen L."/>
            <person name="He K."/>
            <person name="Yang H."/>
        </authorList>
    </citation>
    <scope>NUCLEOTIDE SEQUENCE [LARGE SCALE GENOMIC DNA]</scope>
    <source>
        <strain evidence="1 2">TSA40</strain>
    </source>
</reference>
<dbReference type="Proteomes" id="UP000197535">
    <property type="component" value="Unassembled WGS sequence"/>
</dbReference>
<organism evidence="1 2">
    <name type="scientific">Noviherbaspirillum denitrificans</name>
    <dbReference type="NCBI Taxonomy" id="1968433"/>
    <lineage>
        <taxon>Bacteria</taxon>
        <taxon>Pseudomonadati</taxon>
        <taxon>Pseudomonadota</taxon>
        <taxon>Betaproteobacteria</taxon>
        <taxon>Burkholderiales</taxon>
        <taxon>Oxalobacteraceae</taxon>
        <taxon>Noviherbaspirillum</taxon>
    </lineage>
</organism>
<keyword evidence="2" id="KW-1185">Reference proteome</keyword>